<evidence type="ECO:0000256" key="2">
    <source>
        <dbReference type="SAM" id="SignalP"/>
    </source>
</evidence>
<evidence type="ECO:0000313" key="4">
    <source>
        <dbReference type="Proteomes" id="UP000799444"/>
    </source>
</evidence>
<dbReference type="OrthoDB" id="3797419at2759"/>
<protein>
    <recommendedName>
        <fullName evidence="5">Extracellular membrane protein CFEM domain-containing protein</fullName>
    </recommendedName>
</protein>
<name>A0A9P4QVT2_9PLEO</name>
<accession>A0A9P4QVT2</accession>
<comment type="caution">
    <text evidence="3">The sequence shown here is derived from an EMBL/GenBank/DDBJ whole genome shotgun (WGS) entry which is preliminary data.</text>
</comment>
<evidence type="ECO:0000256" key="1">
    <source>
        <dbReference type="SAM" id="MobiDB-lite"/>
    </source>
</evidence>
<organism evidence="3 4">
    <name type="scientific">Polyplosphaeria fusca</name>
    <dbReference type="NCBI Taxonomy" id="682080"/>
    <lineage>
        <taxon>Eukaryota</taxon>
        <taxon>Fungi</taxon>
        <taxon>Dikarya</taxon>
        <taxon>Ascomycota</taxon>
        <taxon>Pezizomycotina</taxon>
        <taxon>Dothideomycetes</taxon>
        <taxon>Pleosporomycetidae</taxon>
        <taxon>Pleosporales</taxon>
        <taxon>Tetraplosphaeriaceae</taxon>
        <taxon>Polyplosphaeria</taxon>
    </lineage>
</organism>
<evidence type="ECO:0008006" key="5">
    <source>
        <dbReference type="Google" id="ProtNLM"/>
    </source>
</evidence>
<dbReference type="Proteomes" id="UP000799444">
    <property type="component" value="Unassembled WGS sequence"/>
</dbReference>
<keyword evidence="4" id="KW-1185">Reference proteome</keyword>
<dbReference type="AlphaFoldDB" id="A0A9P4QVT2"/>
<dbReference type="EMBL" id="ML996188">
    <property type="protein sequence ID" value="KAF2731826.1"/>
    <property type="molecule type" value="Genomic_DNA"/>
</dbReference>
<feature type="region of interest" description="Disordered" evidence="1">
    <location>
        <begin position="56"/>
        <end position="98"/>
    </location>
</feature>
<feature type="signal peptide" evidence="2">
    <location>
        <begin position="1"/>
        <end position="17"/>
    </location>
</feature>
<proteinExistence type="predicted"/>
<gene>
    <name evidence="3" type="ORF">EJ04DRAFT_578812</name>
</gene>
<sequence>MYWHQLSLLALTTFAHAHIWDWPPYSDDDWKSTSSKHHHHHSSKYSSSSVESSTYSSTSSSSSSSSSTHISSTAEPTQTSSSSSSHSSHSSSSSLTTDMPTTTRITLFSTVTSFIALSSASPQGDRFGPIRGLPPCAQDVVIPALEGACSNEAIVTTNCICDNIGRLRGAVFDSCRGRASDITEFDRFVGNFCPSQRLPLVTIATSAPAPLLPTGTGAPLPANNSTIGPFNNGTVAPVGPASTEAPLSFTTSTILIPTTGPNGEPTTIPSETVLPLGGNPEPTGPATPPFEGEAPALGFGSVRAAVMGGAIGLMGLVFAEL</sequence>
<keyword evidence="2" id="KW-0732">Signal</keyword>
<feature type="compositionally biased region" description="Low complexity" evidence="1">
    <location>
        <begin position="56"/>
        <end position="73"/>
    </location>
</feature>
<reference evidence="3" key="1">
    <citation type="journal article" date="2020" name="Stud. Mycol.">
        <title>101 Dothideomycetes genomes: a test case for predicting lifestyles and emergence of pathogens.</title>
        <authorList>
            <person name="Haridas S."/>
            <person name="Albert R."/>
            <person name="Binder M."/>
            <person name="Bloem J."/>
            <person name="Labutti K."/>
            <person name="Salamov A."/>
            <person name="Andreopoulos B."/>
            <person name="Baker S."/>
            <person name="Barry K."/>
            <person name="Bills G."/>
            <person name="Bluhm B."/>
            <person name="Cannon C."/>
            <person name="Castanera R."/>
            <person name="Culley D."/>
            <person name="Daum C."/>
            <person name="Ezra D."/>
            <person name="Gonzalez J."/>
            <person name="Henrissat B."/>
            <person name="Kuo A."/>
            <person name="Liang C."/>
            <person name="Lipzen A."/>
            <person name="Lutzoni F."/>
            <person name="Magnuson J."/>
            <person name="Mondo S."/>
            <person name="Nolan M."/>
            <person name="Ohm R."/>
            <person name="Pangilinan J."/>
            <person name="Park H.-J."/>
            <person name="Ramirez L."/>
            <person name="Alfaro M."/>
            <person name="Sun H."/>
            <person name="Tritt A."/>
            <person name="Yoshinaga Y."/>
            <person name="Zwiers L.-H."/>
            <person name="Turgeon B."/>
            <person name="Goodwin S."/>
            <person name="Spatafora J."/>
            <person name="Crous P."/>
            <person name="Grigoriev I."/>
        </authorList>
    </citation>
    <scope>NUCLEOTIDE SEQUENCE</scope>
    <source>
        <strain evidence="3">CBS 125425</strain>
    </source>
</reference>
<feature type="chain" id="PRO_5040289608" description="Extracellular membrane protein CFEM domain-containing protein" evidence="2">
    <location>
        <begin position="18"/>
        <end position="321"/>
    </location>
</feature>
<feature type="compositionally biased region" description="Low complexity" evidence="1">
    <location>
        <begin position="80"/>
        <end position="94"/>
    </location>
</feature>
<evidence type="ECO:0000313" key="3">
    <source>
        <dbReference type="EMBL" id="KAF2731826.1"/>
    </source>
</evidence>